<feature type="domain" description="DUF3741" evidence="2">
    <location>
        <begin position="211"/>
        <end position="255"/>
    </location>
</feature>
<feature type="compositionally biased region" description="Basic residues" evidence="1">
    <location>
        <begin position="128"/>
        <end position="138"/>
    </location>
</feature>
<feature type="compositionally biased region" description="Polar residues" evidence="1">
    <location>
        <begin position="111"/>
        <end position="123"/>
    </location>
</feature>
<dbReference type="PANTHER" id="PTHR47212:SF4">
    <property type="entry name" value="ADHESIN-LIKE PROTEIN, PUTATIVE (DUF3741)-RELATED"/>
    <property type="match status" value="1"/>
</dbReference>
<dbReference type="Pfam" id="PF14309">
    <property type="entry name" value="DUF4378"/>
    <property type="match status" value="1"/>
</dbReference>
<dbReference type="AlphaFoldDB" id="A0A7J7P752"/>
<comment type="caution">
    <text evidence="4">The sequence shown here is derived from an EMBL/GenBank/DDBJ whole genome shotgun (WGS) entry which is preliminary data.</text>
</comment>
<feature type="region of interest" description="Disordered" evidence="1">
    <location>
        <begin position="407"/>
        <end position="440"/>
    </location>
</feature>
<dbReference type="EMBL" id="JACGCM010000215">
    <property type="protein sequence ID" value="KAF6175102.1"/>
    <property type="molecule type" value="Genomic_DNA"/>
</dbReference>
<evidence type="ECO:0000256" key="1">
    <source>
        <dbReference type="SAM" id="MobiDB-lite"/>
    </source>
</evidence>
<reference evidence="4 5" key="1">
    <citation type="journal article" date="2020" name="IScience">
        <title>Genome Sequencing of the Endangered Kingdonia uniflora (Circaeasteraceae, Ranunculales) Reveals Potential Mechanisms of Evolutionary Specialization.</title>
        <authorList>
            <person name="Sun Y."/>
            <person name="Deng T."/>
            <person name="Zhang A."/>
            <person name="Moore M.J."/>
            <person name="Landis J.B."/>
            <person name="Lin N."/>
            <person name="Zhang H."/>
            <person name="Zhang X."/>
            <person name="Huang J."/>
            <person name="Zhang X."/>
            <person name="Sun H."/>
            <person name="Wang H."/>
        </authorList>
    </citation>
    <scope>NUCLEOTIDE SEQUENCE [LARGE SCALE GENOMIC DNA]</scope>
    <source>
        <strain evidence="4">TB1705</strain>
        <tissue evidence="4">Leaf</tissue>
    </source>
</reference>
<sequence length="887" mass="99389">MTKRSKRRIMRSEKDHTGCMTGWISIFDFRQTRSTQKLLSDASSRNSAGTASSKSKVELLPDFDSDNKHSDKVIDVGDLTDDDESKILNVDVDKTTVKKIVKNEISVNGQTKNNVVEQLQPNSDHGRKSGKNRKQKNKAQKEPSDTQASANFDTQECYLPNPLNQSTHLDLASLVEELCSFYEGDLSDVQNSISSVLQGKTTEEAMVFLSEKFISAKKLDTDGGLIHESKHFVDALEMLSSNKELLVKLLQDSNSLLVKHIQDLRATESENEEISKPRHTFFRKKNKFHSKNQSKESDDPQVSNRIIVLKPKPEVIQNLASVTSLTSSPHSHYSFRDQGHSGRFNSAFSLSEIKRKLKHAIGEGRNGRHLLSTDGVPRDIPYRRQEKLNGSEENTKKIAVREKTIKPQTEMERKPEPSISGERGDISIDTPTHGPPRFSLGKLKKRESNIYIEAKKHLAEMLSNGNSPIGQTPRTLGRILSLSEHNSSPIFSPGRDRSGDSFVTAQMRFTPYGNLRVFGENIALPKHDKNVNHQSPERHNSEILTCNTTDTNLENKFSENDSNPSISREILPDTGISENVFSSGGGSSSKGGEEIVVLNDPVYLEETNFLDTPSESKSCTPDTTSKICEEGSSICLAPDLTAEAKPPSFLICDSPPSSLQIQKAGTLESMHDGLERPSPVSVLEQFLDEEVMSPSSTTSQHAEMGIQPLHIDFDENDSSCMVVSTSNQEDYLRTCIDEEHLYSEYVRALLKASNIRSLDHPLDPSLFDEVDVLPDQLGSRQKLLFDCVNEVLAELYDRYFGCSPWIAYVNPNIRPPPVGETLMHEVWETIVCHLPSQLQPRTLDDIVGKDMEKSRMWMDLRFDTEDYGVVIADEIVEELMEDTMFDL</sequence>
<evidence type="ECO:0000313" key="5">
    <source>
        <dbReference type="Proteomes" id="UP000541444"/>
    </source>
</evidence>
<feature type="compositionally biased region" description="Basic and acidic residues" evidence="1">
    <location>
        <begin position="55"/>
        <end position="75"/>
    </location>
</feature>
<proteinExistence type="predicted"/>
<organism evidence="4 5">
    <name type="scientific">Kingdonia uniflora</name>
    <dbReference type="NCBI Taxonomy" id="39325"/>
    <lineage>
        <taxon>Eukaryota</taxon>
        <taxon>Viridiplantae</taxon>
        <taxon>Streptophyta</taxon>
        <taxon>Embryophyta</taxon>
        <taxon>Tracheophyta</taxon>
        <taxon>Spermatophyta</taxon>
        <taxon>Magnoliopsida</taxon>
        <taxon>Ranunculales</taxon>
        <taxon>Circaeasteraceae</taxon>
        <taxon>Kingdonia</taxon>
    </lineage>
</organism>
<dbReference type="InterPro" id="IPR025486">
    <property type="entry name" value="DUF4378"/>
</dbReference>
<keyword evidence="5" id="KW-1185">Reference proteome</keyword>
<dbReference type="Proteomes" id="UP000541444">
    <property type="component" value="Unassembled WGS sequence"/>
</dbReference>
<evidence type="ECO:0000259" key="3">
    <source>
        <dbReference type="Pfam" id="PF14309"/>
    </source>
</evidence>
<feature type="domain" description="DUF4378" evidence="3">
    <location>
        <begin position="744"/>
        <end position="882"/>
    </location>
</feature>
<evidence type="ECO:0008006" key="6">
    <source>
        <dbReference type="Google" id="ProtNLM"/>
    </source>
</evidence>
<name>A0A7J7P752_9MAGN</name>
<accession>A0A7J7P752</accession>
<dbReference type="OrthoDB" id="770239at2759"/>
<gene>
    <name evidence="4" type="ORF">GIB67_022783</name>
</gene>
<feature type="region of interest" description="Disordered" evidence="1">
    <location>
        <begin position="111"/>
        <end position="151"/>
    </location>
</feature>
<protein>
    <recommendedName>
        <fullName evidence="6">DUF4378 domain-containing protein</fullName>
    </recommendedName>
</protein>
<evidence type="ECO:0000259" key="2">
    <source>
        <dbReference type="Pfam" id="PF12552"/>
    </source>
</evidence>
<feature type="region of interest" description="Disordered" evidence="1">
    <location>
        <begin position="39"/>
        <end position="76"/>
    </location>
</feature>
<feature type="compositionally biased region" description="Basic and acidic residues" evidence="1">
    <location>
        <begin position="407"/>
        <end position="426"/>
    </location>
</feature>
<dbReference type="InterPro" id="IPR022212">
    <property type="entry name" value="DUF3741"/>
</dbReference>
<dbReference type="Pfam" id="PF12552">
    <property type="entry name" value="DUF3741"/>
    <property type="match status" value="1"/>
</dbReference>
<evidence type="ECO:0000313" key="4">
    <source>
        <dbReference type="EMBL" id="KAF6175102.1"/>
    </source>
</evidence>
<feature type="compositionally biased region" description="Polar residues" evidence="1">
    <location>
        <begin position="39"/>
        <end position="54"/>
    </location>
</feature>
<dbReference type="PANTHER" id="PTHR47212">
    <property type="entry name" value="ADHESIN-LIKE PROTEIN, PUTATIVE (DUF3741)-RELATED"/>
    <property type="match status" value="1"/>
</dbReference>